<protein>
    <recommendedName>
        <fullName evidence="3">Reverse transcriptase domain-containing protein</fullName>
    </recommendedName>
</protein>
<dbReference type="Proteomes" id="UP001281410">
    <property type="component" value="Unassembled WGS sequence"/>
</dbReference>
<dbReference type="PANTHER" id="PTHR46890">
    <property type="entry name" value="NON-LTR RETROLELEMENT REVERSE TRANSCRIPTASE-LIKE PROTEIN-RELATED"/>
    <property type="match status" value="1"/>
</dbReference>
<evidence type="ECO:0000313" key="2">
    <source>
        <dbReference type="Proteomes" id="UP001281410"/>
    </source>
</evidence>
<comment type="caution">
    <text evidence="1">The sequence shown here is derived from an EMBL/GenBank/DDBJ whole genome shotgun (WGS) entry which is preliminary data.</text>
</comment>
<dbReference type="InterPro" id="IPR052343">
    <property type="entry name" value="Retrotransposon-Effector_Assoc"/>
</dbReference>
<dbReference type="AlphaFoldDB" id="A0AAE0E2D4"/>
<proteinExistence type="predicted"/>
<sequence length="319" mass="35707">MMVRRRRNKLEGLKGEDGVWRCDKESMIDVAISYFKNLFTGMACVTNYDCIPQSFPCLEDSEIADLSKVVSEEEVRSGLFGIGGLKAPGPDGYPAIFFQNQWDVCKEDLVKFVVDSFRLRRFPAELNQTLITLVPKVPSPLDMTQLRPISLCNTVYKVISKIIVRRLINLLPKLISPNQVVFVPGLGSDLVELIMWSITSVQYRVVLNGEVIEPFTPGCGIRQEDPFSPYIFVLCMEKLSHLINQELNSGRWKCIKDSKSVSASPESSALTILQKGLLGILLLLVGLLMTKNLGKYLGVPLIHGRITNHTCTDVTEKVQ</sequence>
<name>A0AAE0E2D4_9ROSI</name>
<keyword evidence="2" id="KW-1185">Reference proteome</keyword>
<dbReference type="SUPFAM" id="SSF56672">
    <property type="entry name" value="DNA/RNA polymerases"/>
    <property type="match status" value="1"/>
</dbReference>
<dbReference type="PANTHER" id="PTHR46890:SF48">
    <property type="entry name" value="RNA-DIRECTED DNA POLYMERASE"/>
    <property type="match status" value="1"/>
</dbReference>
<reference evidence="1" key="1">
    <citation type="journal article" date="2023" name="Plant J.">
        <title>Genome sequences and population genomics provide insights into the demographic history, inbreeding, and mutation load of two 'living fossil' tree species of Dipteronia.</title>
        <authorList>
            <person name="Feng Y."/>
            <person name="Comes H.P."/>
            <person name="Chen J."/>
            <person name="Zhu S."/>
            <person name="Lu R."/>
            <person name="Zhang X."/>
            <person name="Li P."/>
            <person name="Qiu J."/>
            <person name="Olsen K.M."/>
            <person name="Qiu Y."/>
        </authorList>
    </citation>
    <scope>NUCLEOTIDE SEQUENCE</scope>
    <source>
        <strain evidence="1">NBL</strain>
    </source>
</reference>
<accession>A0AAE0E2D4</accession>
<evidence type="ECO:0000313" key="1">
    <source>
        <dbReference type="EMBL" id="KAK3204898.1"/>
    </source>
</evidence>
<evidence type="ECO:0008006" key="3">
    <source>
        <dbReference type="Google" id="ProtNLM"/>
    </source>
</evidence>
<gene>
    <name evidence="1" type="ORF">Dsin_018944</name>
</gene>
<organism evidence="1 2">
    <name type="scientific">Dipteronia sinensis</name>
    <dbReference type="NCBI Taxonomy" id="43782"/>
    <lineage>
        <taxon>Eukaryota</taxon>
        <taxon>Viridiplantae</taxon>
        <taxon>Streptophyta</taxon>
        <taxon>Embryophyta</taxon>
        <taxon>Tracheophyta</taxon>
        <taxon>Spermatophyta</taxon>
        <taxon>Magnoliopsida</taxon>
        <taxon>eudicotyledons</taxon>
        <taxon>Gunneridae</taxon>
        <taxon>Pentapetalae</taxon>
        <taxon>rosids</taxon>
        <taxon>malvids</taxon>
        <taxon>Sapindales</taxon>
        <taxon>Sapindaceae</taxon>
        <taxon>Hippocastanoideae</taxon>
        <taxon>Acereae</taxon>
        <taxon>Dipteronia</taxon>
    </lineage>
</organism>
<dbReference type="InterPro" id="IPR043502">
    <property type="entry name" value="DNA/RNA_pol_sf"/>
</dbReference>
<dbReference type="EMBL" id="JANJYJ010000006">
    <property type="protein sequence ID" value="KAK3204898.1"/>
    <property type="molecule type" value="Genomic_DNA"/>
</dbReference>